<dbReference type="Proteomes" id="UP000007801">
    <property type="component" value="Unassembled WGS sequence"/>
</dbReference>
<dbReference type="PANTHER" id="PTHR13322">
    <property type="entry name" value="C1ORF73 PROTEIN"/>
    <property type="match status" value="1"/>
</dbReference>
<dbReference type="GO" id="GO:0032039">
    <property type="term" value="C:integrator complex"/>
    <property type="evidence" value="ECO:0007669"/>
    <property type="project" value="EnsemblMetazoa"/>
</dbReference>
<proteinExistence type="inferred from homology"/>
<evidence type="ECO:0000259" key="8">
    <source>
        <dbReference type="Pfam" id="PF22965"/>
    </source>
</evidence>
<dbReference type="GO" id="GO:0034472">
    <property type="term" value="P:snRNA 3'-end processing"/>
    <property type="evidence" value="ECO:0007669"/>
    <property type="project" value="EnsemblMetazoa"/>
</dbReference>
<gene>
    <name evidence="11" type="primary">Dana\GF24672</name>
    <name evidence="11" type="synonym">dana_GLEANR_9376</name>
    <name evidence="11" type="ORF">GF24672</name>
</gene>
<dbReference type="InterPro" id="IPR056517">
    <property type="entry name" value="INTS7_HB"/>
</dbReference>
<organism evidence="11 12">
    <name type="scientific">Drosophila ananassae</name>
    <name type="common">Fruit fly</name>
    <dbReference type="NCBI Taxonomy" id="7217"/>
    <lineage>
        <taxon>Eukaryota</taxon>
        <taxon>Metazoa</taxon>
        <taxon>Ecdysozoa</taxon>
        <taxon>Arthropoda</taxon>
        <taxon>Hexapoda</taxon>
        <taxon>Insecta</taxon>
        <taxon>Pterygota</taxon>
        <taxon>Neoptera</taxon>
        <taxon>Endopterygota</taxon>
        <taxon>Diptera</taxon>
        <taxon>Brachycera</taxon>
        <taxon>Muscomorpha</taxon>
        <taxon>Ephydroidea</taxon>
        <taxon>Drosophilidae</taxon>
        <taxon>Drosophila</taxon>
        <taxon>Sophophora</taxon>
    </lineage>
</organism>
<feature type="domain" description="Integrator complex subunit 7 helical bundle" evidence="10">
    <location>
        <begin position="569"/>
        <end position="764"/>
    </location>
</feature>
<dbReference type="GO" id="GO:0005737">
    <property type="term" value="C:cytoplasm"/>
    <property type="evidence" value="ECO:0007669"/>
    <property type="project" value="UniProtKB-SubCell"/>
</dbReference>
<evidence type="ECO:0000256" key="1">
    <source>
        <dbReference type="ARBA" id="ARBA00004123"/>
    </source>
</evidence>
<dbReference type="GeneID" id="6507303"/>
<dbReference type="OrthoDB" id="1921953at2759"/>
<dbReference type="eggNOG" id="KOG1988">
    <property type="taxonomic scope" value="Eukaryota"/>
</dbReference>
<evidence type="ECO:0000259" key="10">
    <source>
        <dbReference type="Pfam" id="PF24437"/>
    </source>
</evidence>
<sequence length="1000" mass="112069">MAHLTGTRVSTFNECFLNENEHDSNAVLMELDKGLRSAKQGIQCEAIVRFPRLFEKYPFPILINSSFIKLAEFFVSGSNLLRFWVLRVCQQSENHLDKILNIDNFVRRIFMVMHSNDPVARALLLRTLGAVSRVIPEKQQVHHAIRRALDSHDTVEVEAAIYASSCFAAQSSSFAISMCAKISDMIESLQVPVPMKLLLIPVLRHMHHDANTAALVSKLCMDLLPKYPAQSFVVAIIDTLTQLSSRTLVGVPGQLEVLLDFMQDLRTPVRIQVLRSFNELAGKQSVHAWPKPAIEALIGRFGSCTNSQEQFLFLSILLKLSECPLTCQQLLSEHRGALLRLCIQCISKLDDYTTATQAMAVLSVLVAYGLKKQANTNEVEDILHIVNLHMEGLLLSTARRAECTRDLRRVLTYGIRITQANAEFGTSFIEIVTNTLGDKVVYPPANAELICEALVGLCEHFQLRKYAFSTTEGLVVDENAMDIDELPSPKVNPMLARLPLILHKLNTIIDQENCDQLRTVEILSALVFQTTMGCYLPQKVVQCFEKCLGRLNCWTLYRIARTASRYGHHYVAAHIYTKVSQIVISDHMHYFLLALSQISQAECILNYGIDYAQMRENYAPKAAPEPVMPLMKRLEAASNLYQQALASLRACSSPQHPCTFQLEYLKIRAQFLQTLHLAVTVKNAQVIVPPPAIAGSLAQNSRDYLQKFGHVTNQLRKLVKALKACEETYARLYKSSFDADHVTLEFLEVAEFQCALFAHIIESICYATPPEPPVFLTTGDHPETRYFAASCQRMEQMQKNLPQEPANAKTISNRHLDVIIAQIEIITKTPLCLPRYFFQILQSTQIKLSVSPQPRSATEPVNVQSGSNLVIKVEGVLQHFSKQKKHFRRVESVQLSLTSQLITPPPRSAQELPKSGANDTVTLNQIVKPQRDFLSGSFLLPISSGGHFQVTLETFVVDENGITWCTGPKSSMMVRVLEDPAKQTAPAPSTSQAVGQTRRF</sequence>
<dbReference type="InterPro" id="IPR054519">
    <property type="entry name" value="INTS7_C"/>
</dbReference>
<dbReference type="FunCoup" id="B3MA75">
    <property type="interactions" value="1407"/>
</dbReference>
<feature type="domain" description="Integrator complex subunit 7 C-terminal" evidence="8">
    <location>
        <begin position="847"/>
        <end position="964"/>
    </location>
</feature>
<dbReference type="Pfam" id="PF24437">
    <property type="entry name" value="INTS7_HB"/>
    <property type="match status" value="1"/>
</dbReference>
<dbReference type="InterPro" id="IPR016024">
    <property type="entry name" value="ARM-type_fold"/>
</dbReference>
<dbReference type="InParanoid" id="B3MA75"/>
<dbReference type="PANTHER" id="PTHR13322:SF2">
    <property type="entry name" value="INTEGRATOR COMPLEX SUBUNIT 7"/>
    <property type="match status" value="1"/>
</dbReference>
<dbReference type="PhylomeDB" id="B3MA75"/>
<evidence type="ECO:0000256" key="4">
    <source>
        <dbReference type="ARBA" id="ARBA00015336"/>
    </source>
</evidence>
<keyword evidence="12" id="KW-1185">Reference proteome</keyword>
<dbReference type="InterPro" id="IPR033060">
    <property type="entry name" value="INTS7"/>
</dbReference>
<protein>
    <recommendedName>
        <fullName evidence="4">Integrator complex subunit 7</fullName>
    </recommendedName>
</protein>
<dbReference type="GO" id="GO:0160240">
    <property type="term" value="P:RNA polymerase II transcription initiation surveillance"/>
    <property type="evidence" value="ECO:0007669"/>
    <property type="project" value="EnsemblMetazoa"/>
</dbReference>
<evidence type="ECO:0000313" key="11">
    <source>
        <dbReference type="EMBL" id="EDV39089.1"/>
    </source>
</evidence>
<evidence type="ECO:0000256" key="6">
    <source>
        <dbReference type="ARBA" id="ARBA00023242"/>
    </source>
</evidence>
<dbReference type="Pfam" id="PF24436">
    <property type="entry name" value="INTS7_N"/>
    <property type="match status" value="1"/>
</dbReference>
<dbReference type="InterPro" id="IPR056516">
    <property type="entry name" value="INTS7_N"/>
</dbReference>
<feature type="compositionally biased region" description="Polar residues" evidence="7">
    <location>
        <begin position="986"/>
        <end position="1000"/>
    </location>
</feature>
<evidence type="ECO:0000259" key="9">
    <source>
        <dbReference type="Pfam" id="PF24436"/>
    </source>
</evidence>
<name>B3MA75_DROAN</name>
<dbReference type="GO" id="GO:0160232">
    <property type="term" value="C:INTAC complex"/>
    <property type="evidence" value="ECO:0007669"/>
    <property type="project" value="EnsemblMetazoa"/>
</dbReference>
<keyword evidence="6" id="KW-0539">Nucleus</keyword>
<dbReference type="CTD" id="25896"/>
<dbReference type="OMA" id="GITWCTG"/>
<dbReference type="KEGG" id="dan:6507303"/>
<dbReference type="HOGENOM" id="CLU_013157_0_0_1"/>
<dbReference type="AlphaFoldDB" id="B3MA75"/>
<keyword evidence="5" id="KW-0963">Cytoplasm</keyword>
<dbReference type="EMBL" id="CH902618">
    <property type="protein sequence ID" value="EDV39089.1"/>
    <property type="molecule type" value="Genomic_DNA"/>
</dbReference>
<reference evidence="11 12" key="1">
    <citation type="journal article" date="2007" name="Nature">
        <title>Evolution of genes and genomes on the Drosophila phylogeny.</title>
        <authorList>
            <consortium name="Drosophila 12 Genomes Consortium"/>
            <person name="Clark A.G."/>
            <person name="Eisen M.B."/>
            <person name="Smith D.R."/>
            <person name="Bergman C.M."/>
            <person name="Oliver B."/>
            <person name="Markow T.A."/>
            <person name="Kaufman T.C."/>
            <person name="Kellis M."/>
            <person name="Gelbart W."/>
            <person name="Iyer V.N."/>
            <person name="Pollard D.A."/>
            <person name="Sackton T.B."/>
            <person name="Larracuente A.M."/>
            <person name="Singh N.D."/>
            <person name="Abad J.P."/>
            <person name="Abt D.N."/>
            <person name="Adryan B."/>
            <person name="Aguade M."/>
            <person name="Akashi H."/>
            <person name="Anderson W.W."/>
            <person name="Aquadro C.F."/>
            <person name="Ardell D.H."/>
            <person name="Arguello R."/>
            <person name="Artieri C.G."/>
            <person name="Barbash D.A."/>
            <person name="Barker D."/>
            <person name="Barsanti P."/>
            <person name="Batterham P."/>
            <person name="Batzoglou S."/>
            <person name="Begun D."/>
            <person name="Bhutkar A."/>
            <person name="Blanco E."/>
            <person name="Bosak S.A."/>
            <person name="Bradley R.K."/>
            <person name="Brand A.D."/>
            <person name="Brent M.R."/>
            <person name="Brooks A.N."/>
            <person name="Brown R.H."/>
            <person name="Butlin R.K."/>
            <person name="Caggese C."/>
            <person name="Calvi B.R."/>
            <person name="Bernardo de Carvalho A."/>
            <person name="Caspi A."/>
            <person name="Castrezana S."/>
            <person name="Celniker S.E."/>
            <person name="Chang J.L."/>
            <person name="Chapple C."/>
            <person name="Chatterji S."/>
            <person name="Chinwalla A."/>
            <person name="Civetta A."/>
            <person name="Clifton S.W."/>
            <person name="Comeron J.M."/>
            <person name="Costello J.C."/>
            <person name="Coyne J.A."/>
            <person name="Daub J."/>
            <person name="David R.G."/>
            <person name="Delcher A.L."/>
            <person name="Delehaunty K."/>
            <person name="Do C.B."/>
            <person name="Ebling H."/>
            <person name="Edwards K."/>
            <person name="Eickbush T."/>
            <person name="Evans J.D."/>
            <person name="Filipski A."/>
            <person name="Findeiss S."/>
            <person name="Freyhult E."/>
            <person name="Fulton L."/>
            <person name="Fulton R."/>
            <person name="Garcia A.C."/>
            <person name="Gardiner A."/>
            <person name="Garfield D.A."/>
            <person name="Garvin B.E."/>
            <person name="Gibson G."/>
            <person name="Gilbert D."/>
            <person name="Gnerre S."/>
            <person name="Godfrey J."/>
            <person name="Good R."/>
            <person name="Gotea V."/>
            <person name="Gravely B."/>
            <person name="Greenberg A.J."/>
            <person name="Griffiths-Jones S."/>
            <person name="Gross S."/>
            <person name="Guigo R."/>
            <person name="Gustafson E.A."/>
            <person name="Haerty W."/>
            <person name="Hahn M.W."/>
            <person name="Halligan D.L."/>
            <person name="Halpern A.L."/>
            <person name="Halter G.M."/>
            <person name="Han M.V."/>
            <person name="Heger A."/>
            <person name="Hillier L."/>
            <person name="Hinrichs A.S."/>
            <person name="Holmes I."/>
            <person name="Hoskins R.A."/>
            <person name="Hubisz M.J."/>
            <person name="Hultmark D."/>
            <person name="Huntley M.A."/>
            <person name="Jaffe D.B."/>
            <person name="Jagadeeshan S."/>
            <person name="Jeck W.R."/>
            <person name="Johnson J."/>
            <person name="Jones C.D."/>
            <person name="Jordan W.C."/>
            <person name="Karpen G.H."/>
            <person name="Kataoka E."/>
            <person name="Keightley P.D."/>
            <person name="Kheradpour P."/>
            <person name="Kirkness E.F."/>
            <person name="Koerich L.B."/>
            <person name="Kristiansen K."/>
            <person name="Kudrna D."/>
            <person name="Kulathinal R.J."/>
            <person name="Kumar S."/>
            <person name="Kwok R."/>
            <person name="Lander E."/>
            <person name="Langley C.H."/>
            <person name="Lapoint R."/>
            <person name="Lazzaro B.P."/>
            <person name="Lee S.J."/>
            <person name="Levesque L."/>
            <person name="Li R."/>
            <person name="Lin C.F."/>
            <person name="Lin M.F."/>
            <person name="Lindblad-Toh K."/>
            <person name="Llopart A."/>
            <person name="Long M."/>
            <person name="Low L."/>
            <person name="Lozovsky E."/>
            <person name="Lu J."/>
            <person name="Luo M."/>
            <person name="Machado C.A."/>
            <person name="Makalowski W."/>
            <person name="Marzo M."/>
            <person name="Matsuda M."/>
            <person name="Matzkin L."/>
            <person name="McAllister B."/>
            <person name="McBride C.S."/>
            <person name="McKernan B."/>
            <person name="McKernan K."/>
            <person name="Mendez-Lago M."/>
            <person name="Minx P."/>
            <person name="Mollenhauer M.U."/>
            <person name="Montooth K."/>
            <person name="Mount S.M."/>
            <person name="Mu X."/>
            <person name="Myers E."/>
            <person name="Negre B."/>
            <person name="Newfeld S."/>
            <person name="Nielsen R."/>
            <person name="Noor M.A."/>
            <person name="O'Grady P."/>
            <person name="Pachter L."/>
            <person name="Papaceit M."/>
            <person name="Parisi M.J."/>
            <person name="Parisi M."/>
            <person name="Parts L."/>
            <person name="Pedersen J.S."/>
            <person name="Pesole G."/>
            <person name="Phillippy A.M."/>
            <person name="Ponting C.P."/>
            <person name="Pop M."/>
            <person name="Porcelli D."/>
            <person name="Powell J.R."/>
            <person name="Prohaska S."/>
            <person name="Pruitt K."/>
            <person name="Puig M."/>
            <person name="Quesneville H."/>
            <person name="Ram K.R."/>
            <person name="Rand D."/>
            <person name="Rasmussen M.D."/>
            <person name="Reed L.K."/>
            <person name="Reenan R."/>
            <person name="Reily A."/>
            <person name="Remington K.A."/>
            <person name="Rieger T.T."/>
            <person name="Ritchie M.G."/>
            <person name="Robin C."/>
            <person name="Rogers Y.H."/>
            <person name="Rohde C."/>
            <person name="Rozas J."/>
            <person name="Rubenfield M.J."/>
            <person name="Ruiz A."/>
            <person name="Russo S."/>
            <person name="Salzberg S.L."/>
            <person name="Sanchez-Gracia A."/>
            <person name="Saranga D.J."/>
            <person name="Sato H."/>
            <person name="Schaeffer S.W."/>
            <person name="Schatz M.C."/>
            <person name="Schlenke T."/>
            <person name="Schwartz R."/>
            <person name="Segarra C."/>
            <person name="Singh R.S."/>
            <person name="Sirot L."/>
            <person name="Sirota M."/>
            <person name="Sisneros N.B."/>
            <person name="Smith C.D."/>
            <person name="Smith T.F."/>
            <person name="Spieth J."/>
            <person name="Stage D.E."/>
            <person name="Stark A."/>
            <person name="Stephan W."/>
            <person name="Strausberg R.L."/>
            <person name="Strempel S."/>
            <person name="Sturgill D."/>
            <person name="Sutton G."/>
            <person name="Sutton G.G."/>
            <person name="Tao W."/>
            <person name="Teichmann S."/>
            <person name="Tobari Y.N."/>
            <person name="Tomimura Y."/>
            <person name="Tsolas J.M."/>
            <person name="Valente V.L."/>
            <person name="Venter E."/>
            <person name="Venter J.C."/>
            <person name="Vicario S."/>
            <person name="Vieira F.G."/>
            <person name="Vilella A.J."/>
            <person name="Villasante A."/>
            <person name="Walenz B."/>
            <person name="Wang J."/>
            <person name="Wasserman M."/>
            <person name="Watts T."/>
            <person name="Wilson D."/>
            <person name="Wilson R.K."/>
            <person name="Wing R.A."/>
            <person name="Wolfner M.F."/>
            <person name="Wong A."/>
            <person name="Wong G.K."/>
            <person name="Wu C.I."/>
            <person name="Wu G."/>
            <person name="Yamamoto D."/>
            <person name="Yang H.P."/>
            <person name="Yang S.P."/>
            <person name="Yorke J.A."/>
            <person name="Yoshida K."/>
            <person name="Zdobnov E."/>
            <person name="Zhang P."/>
            <person name="Zhang Y."/>
            <person name="Zimin A.V."/>
            <person name="Baldwin J."/>
            <person name="Abdouelleil A."/>
            <person name="Abdulkadir J."/>
            <person name="Abebe A."/>
            <person name="Abera B."/>
            <person name="Abreu J."/>
            <person name="Acer S.C."/>
            <person name="Aftuck L."/>
            <person name="Alexander A."/>
            <person name="An P."/>
            <person name="Anderson E."/>
            <person name="Anderson S."/>
            <person name="Arachi H."/>
            <person name="Azer M."/>
            <person name="Bachantsang P."/>
            <person name="Barry A."/>
            <person name="Bayul T."/>
            <person name="Berlin A."/>
            <person name="Bessette D."/>
            <person name="Bloom T."/>
            <person name="Blye J."/>
            <person name="Boguslavskiy L."/>
            <person name="Bonnet C."/>
            <person name="Boukhgalter B."/>
            <person name="Bourzgui I."/>
            <person name="Brown A."/>
            <person name="Cahill P."/>
            <person name="Channer S."/>
            <person name="Cheshatsang Y."/>
            <person name="Chuda L."/>
            <person name="Citroen M."/>
            <person name="Collymore A."/>
            <person name="Cooke P."/>
            <person name="Costello M."/>
            <person name="D'Aco K."/>
            <person name="Daza R."/>
            <person name="De Haan G."/>
            <person name="DeGray S."/>
            <person name="DeMaso C."/>
            <person name="Dhargay N."/>
            <person name="Dooley K."/>
            <person name="Dooley E."/>
            <person name="Doricent M."/>
            <person name="Dorje P."/>
            <person name="Dorjee K."/>
            <person name="Dupes A."/>
            <person name="Elong R."/>
            <person name="Falk J."/>
            <person name="Farina A."/>
            <person name="Faro S."/>
            <person name="Ferguson D."/>
            <person name="Fisher S."/>
            <person name="Foley C.D."/>
            <person name="Franke A."/>
            <person name="Friedrich D."/>
            <person name="Gadbois L."/>
            <person name="Gearin G."/>
            <person name="Gearin C.R."/>
            <person name="Giannoukos G."/>
            <person name="Goode T."/>
            <person name="Graham J."/>
            <person name="Grandbois E."/>
            <person name="Grewal S."/>
            <person name="Gyaltsen K."/>
            <person name="Hafez N."/>
            <person name="Hagos B."/>
            <person name="Hall J."/>
            <person name="Henson C."/>
            <person name="Hollinger A."/>
            <person name="Honan T."/>
            <person name="Huard M.D."/>
            <person name="Hughes L."/>
            <person name="Hurhula B."/>
            <person name="Husby M.E."/>
            <person name="Kamat A."/>
            <person name="Kanga B."/>
            <person name="Kashin S."/>
            <person name="Khazanovich D."/>
            <person name="Kisner P."/>
            <person name="Lance K."/>
            <person name="Lara M."/>
            <person name="Lee W."/>
            <person name="Lennon N."/>
            <person name="Letendre F."/>
            <person name="LeVine R."/>
            <person name="Lipovsky A."/>
            <person name="Liu X."/>
            <person name="Liu J."/>
            <person name="Liu S."/>
            <person name="Lokyitsang T."/>
            <person name="Lokyitsang Y."/>
            <person name="Lubonja R."/>
            <person name="Lui A."/>
            <person name="MacDonald P."/>
            <person name="Magnisalis V."/>
            <person name="Maru K."/>
            <person name="Matthews C."/>
            <person name="McCusker W."/>
            <person name="McDonough S."/>
            <person name="Mehta T."/>
            <person name="Meldrim J."/>
            <person name="Meneus L."/>
            <person name="Mihai O."/>
            <person name="Mihalev A."/>
            <person name="Mihova T."/>
            <person name="Mittelman R."/>
            <person name="Mlenga V."/>
            <person name="Montmayeur A."/>
            <person name="Mulrain L."/>
            <person name="Navidi A."/>
            <person name="Naylor J."/>
            <person name="Negash T."/>
            <person name="Nguyen T."/>
            <person name="Nguyen N."/>
            <person name="Nicol R."/>
            <person name="Norbu C."/>
            <person name="Norbu N."/>
            <person name="Novod N."/>
            <person name="O'Neill B."/>
            <person name="Osman S."/>
            <person name="Markiewicz E."/>
            <person name="Oyono O.L."/>
            <person name="Patti C."/>
            <person name="Phunkhang P."/>
            <person name="Pierre F."/>
            <person name="Priest M."/>
            <person name="Raghuraman S."/>
            <person name="Rege F."/>
            <person name="Reyes R."/>
            <person name="Rise C."/>
            <person name="Rogov P."/>
            <person name="Ross K."/>
            <person name="Ryan E."/>
            <person name="Settipalli S."/>
            <person name="Shea T."/>
            <person name="Sherpa N."/>
            <person name="Shi L."/>
            <person name="Shih D."/>
            <person name="Sparrow T."/>
            <person name="Spaulding J."/>
            <person name="Stalker J."/>
            <person name="Stange-Thomann N."/>
            <person name="Stavropoulos S."/>
            <person name="Stone C."/>
            <person name="Strader C."/>
            <person name="Tesfaye S."/>
            <person name="Thomson T."/>
            <person name="Thoulutsang Y."/>
            <person name="Thoulutsang D."/>
            <person name="Topham K."/>
            <person name="Topping I."/>
            <person name="Tsamla T."/>
            <person name="Vassiliev H."/>
            <person name="Vo A."/>
            <person name="Wangchuk T."/>
            <person name="Wangdi T."/>
            <person name="Weiand M."/>
            <person name="Wilkinson J."/>
            <person name="Wilson A."/>
            <person name="Yadav S."/>
            <person name="Young G."/>
            <person name="Yu Q."/>
            <person name="Zembek L."/>
            <person name="Zhong D."/>
            <person name="Zimmer A."/>
            <person name="Zwirko Z."/>
            <person name="Jaffe D.B."/>
            <person name="Alvarez P."/>
            <person name="Brockman W."/>
            <person name="Butler J."/>
            <person name="Chin C."/>
            <person name="Gnerre S."/>
            <person name="Grabherr M."/>
            <person name="Kleber M."/>
            <person name="Mauceli E."/>
            <person name="MacCallum I."/>
        </authorList>
    </citation>
    <scope>NUCLEOTIDE SEQUENCE [LARGE SCALE GENOMIC DNA]</scope>
    <source>
        <strain evidence="12">Tucson 14024-0371.13</strain>
    </source>
</reference>
<evidence type="ECO:0000256" key="2">
    <source>
        <dbReference type="ARBA" id="ARBA00004496"/>
    </source>
</evidence>
<feature type="domain" description="Integrator complex subunit 7 N-terminal" evidence="9">
    <location>
        <begin position="28"/>
        <end position="568"/>
    </location>
</feature>
<comment type="subcellular location">
    <subcellularLocation>
        <location evidence="2">Cytoplasm</location>
    </subcellularLocation>
    <subcellularLocation>
        <location evidence="1">Nucleus</location>
    </subcellularLocation>
</comment>
<dbReference type="Pfam" id="PF22965">
    <property type="entry name" value="INTS7_C"/>
    <property type="match status" value="1"/>
</dbReference>
<evidence type="ECO:0000256" key="7">
    <source>
        <dbReference type="SAM" id="MobiDB-lite"/>
    </source>
</evidence>
<evidence type="ECO:0000313" key="12">
    <source>
        <dbReference type="Proteomes" id="UP000007801"/>
    </source>
</evidence>
<comment type="similarity">
    <text evidence="3">Belongs to the Integrator subunit 7 family.</text>
</comment>
<dbReference type="STRING" id="7217.B3MA75"/>
<feature type="region of interest" description="Disordered" evidence="7">
    <location>
        <begin position="980"/>
        <end position="1000"/>
    </location>
</feature>
<evidence type="ECO:0000256" key="5">
    <source>
        <dbReference type="ARBA" id="ARBA00022490"/>
    </source>
</evidence>
<evidence type="ECO:0000256" key="3">
    <source>
        <dbReference type="ARBA" id="ARBA00008565"/>
    </source>
</evidence>
<accession>B3MA75</accession>
<dbReference type="SUPFAM" id="SSF48371">
    <property type="entry name" value="ARM repeat"/>
    <property type="match status" value="1"/>
</dbReference>